<keyword evidence="3" id="KW-0238">DNA-binding</keyword>
<gene>
    <name evidence="5" type="ORF">K4G57_08135</name>
</gene>
<proteinExistence type="inferred from homology"/>
<keyword evidence="5" id="KW-0378">Hydrolase</keyword>
<keyword evidence="5" id="KW-0255">Endonuclease</keyword>
<dbReference type="RefSeq" id="WP_221561829.1">
    <property type="nucleotide sequence ID" value="NZ_JAIGYQ010000012.1"/>
</dbReference>
<accession>A0ABS7JPT4</accession>
<evidence type="ECO:0000259" key="4">
    <source>
        <dbReference type="Pfam" id="PF01420"/>
    </source>
</evidence>
<dbReference type="Gene3D" id="3.90.220.20">
    <property type="entry name" value="DNA methylase specificity domains"/>
    <property type="match status" value="1"/>
</dbReference>
<feature type="domain" description="Type I restriction modification DNA specificity" evidence="4">
    <location>
        <begin position="24"/>
        <end position="197"/>
    </location>
</feature>
<feature type="non-terminal residue" evidence="5">
    <location>
        <position position="341"/>
    </location>
</feature>
<evidence type="ECO:0000256" key="2">
    <source>
        <dbReference type="ARBA" id="ARBA00022747"/>
    </source>
</evidence>
<dbReference type="EMBL" id="JAIGYQ010000012">
    <property type="protein sequence ID" value="MBX7491425.1"/>
    <property type="molecule type" value="Genomic_DNA"/>
</dbReference>
<dbReference type="SUPFAM" id="SSF116734">
    <property type="entry name" value="DNA methylase specificity domain"/>
    <property type="match status" value="1"/>
</dbReference>
<keyword evidence="2" id="KW-0680">Restriction system</keyword>
<evidence type="ECO:0000313" key="5">
    <source>
        <dbReference type="EMBL" id="MBX7491425.1"/>
    </source>
</evidence>
<dbReference type="Proteomes" id="UP000700059">
    <property type="component" value="Unassembled WGS sequence"/>
</dbReference>
<dbReference type="InterPro" id="IPR000055">
    <property type="entry name" value="Restrct_endonuc_typeI_TRD"/>
</dbReference>
<evidence type="ECO:0000313" key="6">
    <source>
        <dbReference type="Proteomes" id="UP000700059"/>
    </source>
</evidence>
<sequence length="341" mass="39399">MAKSIRCLEVNMQTKELLRFLKYEKVEYKPLGEVCEFRRGSFPQPYTNQSYYGGLEAMPFVQVADIGNNFLLKPITKQSISKIAQPLSVFVPKDTIIVSLQGTIGRVAITQYDSYVDRTIAIFNNISNLFNKKFFAYVLYMIFDKKKRKARGGIIKTITKEEFKNFPIPLPPLEVQNAIVAILDKFTELEKELEKELVARRKQYEYYRNKLLSKEELEKRTRKHLACHSEGFMPEESKRGYFASAQYDKIEACHSERSEESQQTNRDISGVALNMTKEVNCHSERSEESKNIESLKSSLTNSSQSYKIPHFSFSQRKSNPSPLPLTKESLPFFYIKGEPAL</sequence>
<name>A0ABS7JPT4_9HELI</name>
<dbReference type="PANTHER" id="PTHR43140:SF1">
    <property type="entry name" value="TYPE I RESTRICTION ENZYME ECOKI SPECIFICITY SUBUNIT"/>
    <property type="match status" value="1"/>
</dbReference>
<organism evidence="5 6">
    <name type="scientific">Helicobacter turcicus</name>
    <dbReference type="NCBI Taxonomy" id="2867412"/>
    <lineage>
        <taxon>Bacteria</taxon>
        <taxon>Pseudomonadati</taxon>
        <taxon>Campylobacterota</taxon>
        <taxon>Epsilonproteobacteria</taxon>
        <taxon>Campylobacterales</taxon>
        <taxon>Helicobacteraceae</taxon>
        <taxon>Helicobacter</taxon>
    </lineage>
</organism>
<dbReference type="EC" id="3.1.21.-" evidence="5"/>
<protein>
    <submittedName>
        <fullName evidence="5">Restriction endonuclease subunit S</fullName>
        <ecNumber evidence="5">3.1.21.-</ecNumber>
    </submittedName>
</protein>
<comment type="similarity">
    <text evidence="1">Belongs to the type-I restriction system S methylase family.</text>
</comment>
<dbReference type="InterPro" id="IPR051212">
    <property type="entry name" value="Type-I_RE_S_subunit"/>
</dbReference>
<keyword evidence="6" id="KW-1185">Reference proteome</keyword>
<dbReference type="GO" id="GO:0004519">
    <property type="term" value="F:endonuclease activity"/>
    <property type="evidence" value="ECO:0007669"/>
    <property type="project" value="UniProtKB-KW"/>
</dbReference>
<evidence type="ECO:0000256" key="3">
    <source>
        <dbReference type="ARBA" id="ARBA00023125"/>
    </source>
</evidence>
<keyword evidence="5" id="KW-0540">Nuclease</keyword>
<dbReference type="InterPro" id="IPR044946">
    <property type="entry name" value="Restrct_endonuc_typeI_TRD_sf"/>
</dbReference>
<dbReference type="Pfam" id="PF01420">
    <property type="entry name" value="Methylase_S"/>
    <property type="match status" value="1"/>
</dbReference>
<comment type="caution">
    <text evidence="5">The sequence shown here is derived from an EMBL/GenBank/DDBJ whole genome shotgun (WGS) entry which is preliminary data.</text>
</comment>
<evidence type="ECO:0000256" key="1">
    <source>
        <dbReference type="ARBA" id="ARBA00010923"/>
    </source>
</evidence>
<reference evidence="5 6" key="1">
    <citation type="submission" date="2021-08" db="EMBL/GenBank/DDBJ databases">
        <title>Helicobacter spp. isolated from feces of Anatolian Ground Squirrel (Spermophilus xanthoprymnus) in Turkey.</title>
        <authorList>
            <person name="Aydin F."/>
            <person name="Abay S."/>
            <person name="Kayman T."/>
            <person name="Karakaya E."/>
            <person name="Saticioglu I.B."/>
        </authorList>
    </citation>
    <scope>NUCLEOTIDE SEQUENCE [LARGE SCALE GENOMIC DNA]</scope>
    <source>
        <strain evidence="5 6">Faydin-H70</strain>
    </source>
</reference>
<dbReference type="PANTHER" id="PTHR43140">
    <property type="entry name" value="TYPE-1 RESTRICTION ENZYME ECOKI SPECIFICITY PROTEIN"/>
    <property type="match status" value="1"/>
</dbReference>
<dbReference type="GO" id="GO:0016787">
    <property type="term" value="F:hydrolase activity"/>
    <property type="evidence" value="ECO:0007669"/>
    <property type="project" value="UniProtKB-KW"/>
</dbReference>